<name>A0A0E0BGI0_9ORYZ</name>
<dbReference type="Gene3D" id="3.80.10.10">
    <property type="entry name" value="Ribonuclease Inhibitor"/>
    <property type="match status" value="1"/>
</dbReference>
<evidence type="ECO:0000259" key="1">
    <source>
        <dbReference type="PROSITE" id="PS50181"/>
    </source>
</evidence>
<dbReference type="PANTHER" id="PTHR34223">
    <property type="entry name" value="OS11G0201299 PROTEIN"/>
    <property type="match status" value="1"/>
</dbReference>
<organism evidence="2">
    <name type="scientific">Oryza glumipatula</name>
    <dbReference type="NCBI Taxonomy" id="40148"/>
    <lineage>
        <taxon>Eukaryota</taxon>
        <taxon>Viridiplantae</taxon>
        <taxon>Streptophyta</taxon>
        <taxon>Embryophyta</taxon>
        <taxon>Tracheophyta</taxon>
        <taxon>Spermatophyta</taxon>
        <taxon>Magnoliopsida</taxon>
        <taxon>Liliopsida</taxon>
        <taxon>Poales</taxon>
        <taxon>Poaceae</taxon>
        <taxon>BOP clade</taxon>
        <taxon>Oryzoideae</taxon>
        <taxon>Oryzeae</taxon>
        <taxon>Oryzinae</taxon>
        <taxon>Oryza</taxon>
    </lineage>
</organism>
<dbReference type="Gene3D" id="1.20.1280.50">
    <property type="match status" value="1"/>
</dbReference>
<evidence type="ECO:0000313" key="3">
    <source>
        <dbReference type="Proteomes" id="UP000026961"/>
    </source>
</evidence>
<dbReference type="Pfam" id="PF00646">
    <property type="entry name" value="F-box"/>
    <property type="match status" value="1"/>
</dbReference>
<dbReference type="SUPFAM" id="SSF81383">
    <property type="entry name" value="F-box domain"/>
    <property type="match status" value="1"/>
</dbReference>
<dbReference type="STRING" id="40148.A0A0E0BGI0"/>
<accession>A0A0E0BGI0</accession>
<reference evidence="2" key="2">
    <citation type="submission" date="2018-05" db="EMBL/GenBank/DDBJ databases">
        <title>OgluRS3 (Oryza glumaepatula Reference Sequence Version 3).</title>
        <authorList>
            <person name="Zhang J."/>
            <person name="Kudrna D."/>
            <person name="Lee S."/>
            <person name="Talag J."/>
            <person name="Welchert J."/>
            <person name="Wing R.A."/>
        </authorList>
    </citation>
    <scope>NUCLEOTIDE SEQUENCE [LARGE SCALE GENOMIC DNA]</scope>
</reference>
<dbReference type="CDD" id="cd22160">
    <property type="entry name" value="F-box_AtFBL13-like"/>
    <property type="match status" value="1"/>
</dbReference>
<dbReference type="SMART" id="SM00256">
    <property type="entry name" value="FBOX"/>
    <property type="match status" value="1"/>
</dbReference>
<dbReference type="SUPFAM" id="SSF52047">
    <property type="entry name" value="RNI-like"/>
    <property type="match status" value="1"/>
</dbReference>
<dbReference type="PROSITE" id="PS50181">
    <property type="entry name" value="FBOX"/>
    <property type="match status" value="1"/>
</dbReference>
<dbReference type="InterPro" id="IPR032675">
    <property type="entry name" value="LRR_dom_sf"/>
</dbReference>
<dbReference type="InterPro" id="IPR053781">
    <property type="entry name" value="F-box_AtFBL13-like"/>
</dbReference>
<dbReference type="InterPro" id="IPR001810">
    <property type="entry name" value="F-box_dom"/>
</dbReference>
<sequence>MASGADRISDLPDDVIHHVLSLLPSRDAVRTCALARRWRDLWRSVPAVRVAGARGWASFDALARFVDSLLRLRRGGAALDACDFDLRFDGAFPGEELQGDTWISRALRRQVRALRFTVSTHPRVPIPLSDSPLVSHNLTTLELRGVQGNDQVLDFSSCPSLVDLKMKDCYVGGLEMWSPSLKHLSMTYCVFYCDYRTRMDFPSLVTFKFNTNTGRTPLLETMPSLATAAVRLDHFCHDRCANGWYDDCGDAGCKGCHDYYRPDEYDCVFLEGLTEATDLTLLAYSKVYLFNRDLKWCSTFSKLKTLFLNAWFVAPDLSALAWFLQHAPLLERLFLRVSKVPKNLVGMDGSFNQLEQPFAASHLQIVEIYCREVDGIILKILKVLNANGVPLEKISIRCSGCELSMNAHASYYAVLLILCVLVSTPRINKTQAVHGSKYVFDGTDMVSIALKGHSSPLVGVSGASRIRLFGSIEKI</sequence>
<dbReference type="eggNOG" id="ENOG502RYTW">
    <property type="taxonomic scope" value="Eukaryota"/>
</dbReference>
<feature type="domain" description="F-box" evidence="1">
    <location>
        <begin position="5"/>
        <end position="59"/>
    </location>
</feature>
<dbReference type="Proteomes" id="UP000026961">
    <property type="component" value="Chromosome 11"/>
</dbReference>
<proteinExistence type="predicted"/>
<keyword evidence="3" id="KW-1185">Reference proteome</keyword>
<dbReference type="AlphaFoldDB" id="A0A0E0BGI0"/>
<dbReference type="EnsemblPlants" id="OGLUM11G06020.1">
    <property type="protein sequence ID" value="OGLUM11G06020.1"/>
    <property type="gene ID" value="OGLUM11G06020"/>
</dbReference>
<protein>
    <recommendedName>
        <fullName evidence="1">F-box domain-containing protein</fullName>
    </recommendedName>
</protein>
<dbReference type="PANTHER" id="PTHR34223:SF47">
    <property type="entry name" value="OS11G0207800 PROTEIN"/>
    <property type="match status" value="1"/>
</dbReference>
<dbReference type="Gramene" id="OGLUM11G06020.1">
    <property type="protein sequence ID" value="OGLUM11G06020.1"/>
    <property type="gene ID" value="OGLUM11G06020"/>
</dbReference>
<evidence type="ECO:0000313" key="2">
    <source>
        <dbReference type="EnsemblPlants" id="OGLUM11G06020.1"/>
    </source>
</evidence>
<dbReference type="InterPro" id="IPR036047">
    <property type="entry name" value="F-box-like_dom_sf"/>
</dbReference>
<reference evidence="2" key="1">
    <citation type="submission" date="2015-04" db="UniProtKB">
        <authorList>
            <consortium name="EnsemblPlants"/>
        </authorList>
    </citation>
    <scope>IDENTIFICATION</scope>
</reference>
<dbReference type="InterPro" id="IPR053197">
    <property type="entry name" value="F-box_SCFL_complex_component"/>
</dbReference>